<dbReference type="SMART" id="SM00220">
    <property type="entry name" value="S_TKc"/>
    <property type="match status" value="1"/>
</dbReference>
<dbReference type="GO" id="GO:0005524">
    <property type="term" value="F:ATP binding"/>
    <property type="evidence" value="ECO:0007669"/>
    <property type="project" value="UniProtKB-KW"/>
</dbReference>
<organism evidence="8 9">
    <name type="scientific">Lactuca saligna</name>
    <name type="common">Willowleaf lettuce</name>
    <dbReference type="NCBI Taxonomy" id="75948"/>
    <lineage>
        <taxon>Eukaryota</taxon>
        <taxon>Viridiplantae</taxon>
        <taxon>Streptophyta</taxon>
        <taxon>Embryophyta</taxon>
        <taxon>Tracheophyta</taxon>
        <taxon>Spermatophyta</taxon>
        <taxon>Magnoliopsida</taxon>
        <taxon>eudicotyledons</taxon>
        <taxon>Gunneridae</taxon>
        <taxon>Pentapetalae</taxon>
        <taxon>asterids</taxon>
        <taxon>campanulids</taxon>
        <taxon>Asterales</taxon>
        <taxon>Asteraceae</taxon>
        <taxon>Cichorioideae</taxon>
        <taxon>Cichorieae</taxon>
        <taxon>Lactucinae</taxon>
        <taxon>Lactuca</taxon>
    </lineage>
</organism>
<evidence type="ECO:0000256" key="1">
    <source>
        <dbReference type="ARBA" id="ARBA00022527"/>
    </source>
</evidence>
<dbReference type="AlphaFoldDB" id="A0AA35Z2I7"/>
<dbReference type="PANTHER" id="PTHR27003">
    <property type="entry name" value="OS07G0166700 PROTEIN"/>
    <property type="match status" value="1"/>
</dbReference>
<keyword evidence="2" id="KW-0808">Transferase</keyword>
<dbReference type="PROSITE" id="PS00108">
    <property type="entry name" value="PROTEIN_KINASE_ST"/>
    <property type="match status" value="1"/>
</dbReference>
<evidence type="ECO:0000256" key="4">
    <source>
        <dbReference type="ARBA" id="ARBA00022777"/>
    </source>
</evidence>
<keyword evidence="5" id="KW-0067">ATP-binding</keyword>
<evidence type="ECO:0000259" key="7">
    <source>
        <dbReference type="PROSITE" id="PS50011"/>
    </source>
</evidence>
<reference evidence="8" key="1">
    <citation type="submission" date="2023-04" db="EMBL/GenBank/DDBJ databases">
        <authorList>
            <person name="Vijverberg K."/>
            <person name="Xiong W."/>
            <person name="Schranz E."/>
        </authorList>
    </citation>
    <scope>NUCLEOTIDE SEQUENCE</scope>
</reference>
<dbReference type="Proteomes" id="UP001177003">
    <property type="component" value="Chromosome 5"/>
</dbReference>
<keyword evidence="1" id="KW-0723">Serine/threonine-protein kinase</keyword>
<evidence type="ECO:0000256" key="3">
    <source>
        <dbReference type="ARBA" id="ARBA00022741"/>
    </source>
</evidence>
<dbReference type="EMBL" id="OX465081">
    <property type="protein sequence ID" value="CAI9284705.1"/>
    <property type="molecule type" value="Genomic_DNA"/>
</dbReference>
<proteinExistence type="predicted"/>
<evidence type="ECO:0000256" key="6">
    <source>
        <dbReference type="SAM" id="MobiDB-lite"/>
    </source>
</evidence>
<dbReference type="PROSITE" id="PS50011">
    <property type="entry name" value="PROTEIN_KINASE_DOM"/>
    <property type="match status" value="1"/>
</dbReference>
<dbReference type="GO" id="GO:0004714">
    <property type="term" value="F:transmembrane receptor protein tyrosine kinase activity"/>
    <property type="evidence" value="ECO:0007669"/>
    <property type="project" value="InterPro"/>
</dbReference>
<evidence type="ECO:0000256" key="2">
    <source>
        <dbReference type="ARBA" id="ARBA00022679"/>
    </source>
</evidence>
<sequence length="462" mass="52940">MSSIWDEFDHLKIQMKDIISATNNFHKDKLIGGGGFGPVYKGELSLPNGPTMVAFKRLDRRHGQGNTEFWKEIMMLSRYRHENLVSLFHFSIEGDERVLVYKFAPRGSLDRYLSDATLTWNQRLHICIGAARALTYLHDPMDTQQRVIHRDMKSSNIFLDNNWIAKVSDFGLSKASPANQPRTFMVTNPKWKECCEEKKLDEIIFQALKEQMVWDSVITFSAVAYRCLNRGSRKDRPLMDEIVKELEFALSQQQNSGGSGDGSSGSSSGDGRGNADLVKIANLIASPQDNTLLPKGVLVDEGKRWISINKSKQIHEMISATQCFHGNVSECVNASKSRFSNVVVCTLEPCFEVNVSTKFLSPDTAYTVNLVFNIMGTKDPEKAYYWEYATCWAYVPFRYKLDEWNEYQNSCDPSVREDGWLMVQLYTSRNKNKKHNLRIEFMAPRDPRIFKYILEGIELRPI</sequence>
<feature type="region of interest" description="Disordered" evidence="6">
    <location>
        <begin position="252"/>
        <end position="271"/>
    </location>
</feature>
<gene>
    <name evidence="8" type="ORF">LSALG_LOCUS24218</name>
</gene>
<dbReference type="SUPFAM" id="SSF56112">
    <property type="entry name" value="Protein kinase-like (PK-like)"/>
    <property type="match status" value="1"/>
</dbReference>
<dbReference type="Gene3D" id="1.10.510.10">
    <property type="entry name" value="Transferase(Phosphotransferase) domain 1"/>
    <property type="match status" value="1"/>
</dbReference>
<keyword evidence="4" id="KW-0418">Kinase</keyword>
<evidence type="ECO:0000256" key="5">
    <source>
        <dbReference type="ARBA" id="ARBA00022840"/>
    </source>
</evidence>
<keyword evidence="9" id="KW-1185">Reference proteome</keyword>
<feature type="domain" description="Protein kinase" evidence="7">
    <location>
        <begin position="25"/>
        <end position="318"/>
    </location>
</feature>
<dbReference type="InterPro" id="IPR025886">
    <property type="entry name" value="PP2-like"/>
</dbReference>
<dbReference type="Pfam" id="PF14299">
    <property type="entry name" value="PP2"/>
    <property type="match status" value="1"/>
</dbReference>
<dbReference type="InterPro" id="IPR045272">
    <property type="entry name" value="ANXUR1/2-like"/>
</dbReference>
<dbReference type="InterPro" id="IPR011009">
    <property type="entry name" value="Kinase-like_dom_sf"/>
</dbReference>
<dbReference type="Gene3D" id="3.30.200.20">
    <property type="entry name" value="Phosphorylase Kinase, domain 1"/>
    <property type="match status" value="1"/>
</dbReference>
<dbReference type="InterPro" id="IPR008271">
    <property type="entry name" value="Ser/Thr_kinase_AS"/>
</dbReference>
<accession>A0AA35Z2I7</accession>
<feature type="compositionally biased region" description="Gly residues" evidence="6">
    <location>
        <begin position="257"/>
        <end position="271"/>
    </location>
</feature>
<dbReference type="FunFam" id="3.30.200.20:FF:000039">
    <property type="entry name" value="receptor-like protein kinase FERONIA"/>
    <property type="match status" value="1"/>
</dbReference>
<keyword evidence="3" id="KW-0547">Nucleotide-binding</keyword>
<dbReference type="InterPro" id="IPR001245">
    <property type="entry name" value="Ser-Thr/Tyr_kinase_cat_dom"/>
</dbReference>
<dbReference type="GO" id="GO:0005886">
    <property type="term" value="C:plasma membrane"/>
    <property type="evidence" value="ECO:0007669"/>
    <property type="project" value="TreeGrafter"/>
</dbReference>
<dbReference type="PANTHER" id="PTHR27003:SF380">
    <property type="entry name" value="MITOGEN-ACTIVATED PROTEIN (MAP) KINASE KINASE KINASE STE11, CRYPTOCOCCUS-RELATED"/>
    <property type="match status" value="1"/>
</dbReference>
<evidence type="ECO:0000313" key="9">
    <source>
        <dbReference type="Proteomes" id="UP001177003"/>
    </source>
</evidence>
<dbReference type="InterPro" id="IPR000719">
    <property type="entry name" value="Prot_kinase_dom"/>
</dbReference>
<protein>
    <recommendedName>
        <fullName evidence="7">Protein kinase domain-containing protein</fullName>
    </recommendedName>
</protein>
<dbReference type="Pfam" id="PF07714">
    <property type="entry name" value="PK_Tyr_Ser-Thr"/>
    <property type="match status" value="1"/>
</dbReference>
<name>A0AA35Z2I7_LACSI</name>
<evidence type="ECO:0000313" key="8">
    <source>
        <dbReference type="EMBL" id="CAI9284705.1"/>
    </source>
</evidence>
<dbReference type="GO" id="GO:0004674">
    <property type="term" value="F:protein serine/threonine kinase activity"/>
    <property type="evidence" value="ECO:0007669"/>
    <property type="project" value="UniProtKB-KW"/>
</dbReference>
<dbReference type="GO" id="GO:0009506">
    <property type="term" value="C:plasmodesma"/>
    <property type="evidence" value="ECO:0007669"/>
    <property type="project" value="TreeGrafter"/>
</dbReference>